<proteinExistence type="predicted"/>
<accession>A0A2A5JAG1</accession>
<name>A0A2A5JAG1_RHOSG</name>
<reference evidence="1 2" key="1">
    <citation type="submission" date="2017-07" db="EMBL/GenBank/DDBJ databases">
        <title>Draft sequence of Rhodococcus enclensis 23b-28.</title>
        <authorList>
            <person name="Besaury L."/>
            <person name="Sancelme M."/>
            <person name="Amato P."/>
            <person name="Lallement A."/>
            <person name="Delort A.-M."/>
        </authorList>
    </citation>
    <scope>NUCLEOTIDE SEQUENCE [LARGE SCALE GENOMIC DNA]</scope>
    <source>
        <strain evidence="1 2">23b-28</strain>
    </source>
</reference>
<evidence type="ECO:0000313" key="2">
    <source>
        <dbReference type="Proteomes" id="UP000230886"/>
    </source>
</evidence>
<dbReference type="AlphaFoldDB" id="A0A2A5JAG1"/>
<sequence length="62" mass="7093">MQQTVVWLSVFLGHTLPLNHTFPTLIEIAVVEDVSLHYFDWASWTRNLECTATSHNAHPVAF</sequence>
<evidence type="ECO:0000313" key="1">
    <source>
        <dbReference type="EMBL" id="PCK26332.1"/>
    </source>
</evidence>
<organism evidence="1 2">
    <name type="scientific">Rhodococcus qingshengii</name>
    <dbReference type="NCBI Taxonomy" id="334542"/>
    <lineage>
        <taxon>Bacteria</taxon>
        <taxon>Bacillati</taxon>
        <taxon>Actinomycetota</taxon>
        <taxon>Actinomycetes</taxon>
        <taxon>Mycobacteriales</taxon>
        <taxon>Nocardiaceae</taxon>
        <taxon>Rhodococcus</taxon>
        <taxon>Rhodococcus erythropolis group</taxon>
    </lineage>
</organism>
<dbReference type="Proteomes" id="UP000230886">
    <property type="component" value="Unassembled WGS sequence"/>
</dbReference>
<protein>
    <submittedName>
        <fullName evidence="1">Uncharacterized protein</fullName>
    </submittedName>
</protein>
<comment type="caution">
    <text evidence="1">The sequence shown here is derived from an EMBL/GenBank/DDBJ whole genome shotgun (WGS) entry which is preliminary data.</text>
</comment>
<gene>
    <name evidence="1" type="ORF">CHR55_15225</name>
</gene>
<dbReference type="EMBL" id="NOVD01000009">
    <property type="protein sequence ID" value="PCK26332.1"/>
    <property type="molecule type" value="Genomic_DNA"/>
</dbReference>